<keyword evidence="2" id="KW-0560">Oxidoreductase</keyword>
<protein>
    <submittedName>
        <fullName evidence="5">Oxidoreductase</fullName>
    </submittedName>
</protein>
<evidence type="ECO:0000256" key="1">
    <source>
        <dbReference type="ARBA" id="ARBA00006484"/>
    </source>
</evidence>
<dbReference type="InterPro" id="IPR036291">
    <property type="entry name" value="NAD(P)-bd_dom_sf"/>
</dbReference>
<evidence type="ECO:0000313" key="6">
    <source>
        <dbReference type="Proteomes" id="UP001081071"/>
    </source>
</evidence>
<dbReference type="PRINTS" id="PR00080">
    <property type="entry name" value="SDRFAMILY"/>
</dbReference>
<name>A0ABT4MDR8_9NOCA</name>
<dbReference type="PANTHER" id="PTHR43976:SF16">
    <property type="entry name" value="SHORT-CHAIN DEHYDROGENASE_REDUCTASE FAMILY PROTEIN"/>
    <property type="match status" value="1"/>
</dbReference>
<dbReference type="InterPro" id="IPR020904">
    <property type="entry name" value="Sc_DH/Rdtase_CS"/>
</dbReference>
<dbReference type="NCBIfam" id="NF006114">
    <property type="entry name" value="PRK08263.1"/>
    <property type="match status" value="1"/>
</dbReference>
<dbReference type="PROSITE" id="PS00061">
    <property type="entry name" value="ADH_SHORT"/>
    <property type="match status" value="1"/>
</dbReference>
<evidence type="ECO:0000256" key="3">
    <source>
        <dbReference type="RuleBase" id="RU000363"/>
    </source>
</evidence>
<dbReference type="PRINTS" id="PR00081">
    <property type="entry name" value="GDHRDH"/>
</dbReference>
<organism evidence="5 6">
    <name type="scientific">Rhodococcus ruber</name>
    <dbReference type="NCBI Taxonomy" id="1830"/>
    <lineage>
        <taxon>Bacteria</taxon>
        <taxon>Bacillati</taxon>
        <taxon>Actinomycetota</taxon>
        <taxon>Actinomycetes</taxon>
        <taxon>Mycobacteriales</taxon>
        <taxon>Nocardiaceae</taxon>
        <taxon>Rhodococcus</taxon>
    </lineage>
</organism>
<feature type="domain" description="Ketoreductase" evidence="4">
    <location>
        <begin position="8"/>
        <end position="197"/>
    </location>
</feature>
<dbReference type="InterPro" id="IPR051911">
    <property type="entry name" value="SDR_oxidoreductase"/>
</dbReference>
<reference evidence="5" key="1">
    <citation type="submission" date="2022-12" db="EMBL/GenBank/DDBJ databases">
        <authorList>
            <person name="Krivoruchko A.V."/>
            <person name="Elkin A."/>
        </authorList>
    </citation>
    <scope>NUCLEOTIDE SEQUENCE</scope>
    <source>
        <strain evidence="5">IEGM 1391</strain>
    </source>
</reference>
<comment type="caution">
    <text evidence="5">The sequence shown here is derived from an EMBL/GenBank/DDBJ whole genome shotgun (WGS) entry which is preliminary data.</text>
</comment>
<dbReference type="CDD" id="cd05374">
    <property type="entry name" value="17beta-HSD-like_SDR_c"/>
    <property type="match status" value="1"/>
</dbReference>
<dbReference type="InterPro" id="IPR057326">
    <property type="entry name" value="KR_dom"/>
</dbReference>
<proteinExistence type="inferred from homology"/>
<gene>
    <name evidence="5" type="ORF">O4220_11375</name>
</gene>
<dbReference type="SMART" id="SM00822">
    <property type="entry name" value="PKS_KR"/>
    <property type="match status" value="1"/>
</dbReference>
<sequence length="277" mass="29756">MDTTLSSRVWLITGASSGFGREFVRAALDAGDRVVATARDVADLEGPEGDRLLHARLDVTDQESVDSAVARALGRFGRIDVLVNNAGYGLLGAFEEIDDRQFRDNVDVNFFGPLAVTRAVLPSMRARRRGHIVQMSSVIGVVPGPGGTAYAGSKFALEGFSEALADEVRHLGIGVTIVEPGPFRTDASGRSMQWGTPLDDYAGLIGPARTAFEATHGKQAGDPRRGADAVLAAISSDAPPLRLPLGATSFEWIETYLQDRLDRVREVRPMGSDTDYR</sequence>
<dbReference type="Gene3D" id="3.40.50.720">
    <property type="entry name" value="NAD(P)-binding Rossmann-like Domain"/>
    <property type="match status" value="1"/>
</dbReference>
<dbReference type="NCBIfam" id="NF004824">
    <property type="entry name" value="PRK06180.1"/>
    <property type="match status" value="1"/>
</dbReference>
<dbReference type="EMBL" id="JAPWIJ010000004">
    <property type="protein sequence ID" value="MCZ4519117.1"/>
    <property type="molecule type" value="Genomic_DNA"/>
</dbReference>
<keyword evidence="6" id="KW-1185">Reference proteome</keyword>
<comment type="similarity">
    <text evidence="1 3">Belongs to the short-chain dehydrogenases/reductases (SDR) family.</text>
</comment>
<dbReference type="InterPro" id="IPR002347">
    <property type="entry name" value="SDR_fam"/>
</dbReference>
<dbReference type="Proteomes" id="UP001081071">
    <property type="component" value="Unassembled WGS sequence"/>
</dbReference>
<evidence type="ECO:0000313" key="5">
    <source>
        <dbReference type="EMBL" id="MCZ4519117.1"/>
    </source>
</evidence>
<dbReference type="Pfam" id="PF00106">
    <property type="entry name" value="adh_short"/>
    <property type="match status" value="1"/>
</dbReference>
<dbReference type="SUPFAM" id="SSF51735">
    <property type="entry name" value="NAD(P)-binding Rossmann-fold domains"/>
    <property type="match status" value="1"/>
</dbReference>
<dbReference type="PANTHER" id="PTHR43976">
    <property type="entry name" value="SHORT CHAIN DEHYDROGENASE"/>
    <property type="match status" value="1"/>
</dbReference>
<evidence type="ECO:0000259" key="4">
    <source>
        <dbReference type="SMART" id="SM00822"/>
    </source>
</evidence>
<accession>A0ABT4MDR8</accession>
<evidence type="ECO:0000256" key="2">
    <source>
        <dbReference type="ARBA" id="ARBA00023002"/>
    </source>
</evidence>
<dbReference type="RefSeq" id="WP_269604178.1">
    <property type="nucleotide sequence ID" value="NZ_JAPWIJ010000004.1"/>
</dbReference>